<dbReference type="InterPro" id="IPR020828">
    <property type="entry name" value="GlycerAld_3-P_DH_NAD(P)-bd"/>
</dbReference>
<dbReference type="SUPFAM" id="SSF55347">
    <property type="entry name" value="Glyceraldehyde-3-phosphate dehydrogenase-like, C-terminal domain"/>
    <property type="match status" value="1"/>
</dbReference>
<evidence type="ECO:0000259" key="3">
    <source>
        <dbReference type="SMART" id="SM00846"/>
    </source>
</evidence>
<protein>
    <submittedName>
        <fullName evidence="4">Glyceraldehyde-3-phosphate dehydrogenase</fullName>
    </submittedName>
</protein>
<dbReference type="SUPFAM" id="SSF51735">
    <property type="entry name" value="NAD(P)-binding Rossmann-fold domains"/>
    <property type="match status" value="1"/>
</dbReference>
<dbReference type="PROSITE" id="PS00071">
    <property type="entry name" value="GAPDH"/>
    <property type="match status" value="1"/>
</dbReference>
<keyword evidence="5" id="KW-1185">Reference proteome</keyword>
<name>A0ABP4JEN4_9MICO</name>
<feature type="domain" description="Glyceraldehyde 3-phosphate dehydrogenase NAD(P) binding" evidence="3">
    <location>
        <begin position="127"/>
        <end position="288"/>
    </location>
</feature>
<proteinExistence type="inferred from homology"/>
<reference evidence="5" key="1">
    <citation type="journal article" date="2019" name="Int. J. Syst. Evol. Microbiol.">
        <title>The Global Catalogue of Microorganisms (GCM) 10K type strain sequencing project: providing services to taxonomists for standard genome sequencing and annotation.</title>
        <authorList>
            <consortium name="The Broad Institute Genomics Platform"/>
            <consortium name="The Broad Institute Genome Sequencing Center for Infectious Disease"/>
            <person name="Wu L."/>
            <person name="Ma J."/>
        </authorList>
    </citation>
    <scope>NUCLEOTIDE SEQUENCE [LARGE SCALE GENOMIC DNA]</scope>
    <source>
        <strain evidence="5">JCM 12398</strain>
    </source>
</reference>
<dbReference type="PANTHER" id="PTHR43454:SF1">
    <property type="entry name" value="GLYCERALDEHYDE 3-PHOSPHATE DEHYDROGENASE NAD(P) BINDING DOMAIN-CONTAINING PROTEIN"/>
    <property type="match status" value="1"/>
</dbReference>
<evidence type="ECO:0000256" key="1">
    <source>
        <dbReference type="ARBA" id="ARBA00023002"/>
    </source>
</evidence>
<evidence type="ECO:0000313" key="5">
    <source>
        <dbReference type="Proteomes" id="UP001501266"/>
    </source>
</evidence>
<dbReference type="CDD" id="cd18126">
    <property type="entry name" value="GAPDH_I_C"/>
    <property type="match status" value="1"/>
</dbReference>
<keyword evidence="1" id="KW-0560">Oxidoreductase</keyword>
<dbReference type="InterPro" id="IPR020829">
    <property type="entry name" value="GlycerAld_3-P_DH_cat"/>
</dbReference>
<dbReference type="Gene3D" id="3.30.360.10">
    <property type="entry name" value="Dihydrodipicolinate Reductase, domain 2"/>
    <property type="match status" value="1"/>
</dbReference>
<organism evidence="4 5">
    <name type="scientific">Agrococcus citreus</name>
    <dbReference type="NCBI Taxonomy" id="84643"/>
    <lineage>
        <taxon>Bacteria</taxon>
        <taxon>Bacillati</taxon>
        <taxon>Actinomycetota</taxon>
        <taxon>Actinomycetes</taxon>
        <taxon>Micrococcales</taxon>
        <taxon>Microbacteriaceae</taxon>
        <taxon>Agrococcus</taxon>
    </lineage>
</organism>
<dbReference type="Gene3D" id="3.40.50.720">
    <property type="entry name" value="NAD(P)-binding Rossmann-like Domain"/>
    <property type="match status" value="1"/>
</dbReference>
<comment type="caution">
    <text evidence="4">The sequence shown here is derived from an EMBL/GenBank/DDBJ whole genome shotgun (WGS) entry which is preliminary data.</text>
</comment>
<dbReference type="InterPro" id="IPR036291">
    <property type="entry name" value="NAD(P)-bd_dom_sf"/>
</dbReference>
<dbReference type="SMART" id="SM00846">
    <property type="entry name" value="Gp_dh_N"/>
    <property type="match status" value="1"/>
</dbReference>
<sequence length="480" mass="52276">MTNASSPAVESAHQAWLDRLALAESAVPIIGRLYRERDVVTHVHGKKLVNQSPIDILKAHKWARRVGERVLSIEDSIQVLRIVDELGLRGISLDLGLILGEAPATGFDAWAREHVAALPSWSQDDSTDVVLYGFGRIGRLLARILIGHAGSGLGLRLRAIVVRRGGEDDLEKRASLLRRDSVHGAFQGTIEIDREASTILANGTLIQVIYSDDPKTVDYTEFGIERAIVVDNTGRWRDEQGLAQHLGRPGVERVVLTAPGKNPLKNIVFGVNHDMIAPDDAIVTAASCTTNAITPVLQIIDDAYGIEHGHVETVHSYTNDQNLIDNFHKGARRGRSAALNMVLTETGAAKAVAKALPQLEGKLTGNAIRVPTPNVSMAILNLTLAQDVEREQVNELLRQTSLTGALRAQIDFTDSAEVVSTDFVGNNRAGIVDGLATIATGRHLVLYVWYDNEYGYSSQVVRVIEHMADQMAKARQLLPA</sequence>
<accession>A0ABP4JEN4</accession>
<comment type="similarity">
    <text evidence="2">Belongs to the glyceraldehyde-3-phosphate dehydrogenase family.</text>
</comment>
<dbReference type="InterPro" id="IPR020831">
    <property type="entry name" value="GlycerAld/Erythrose_P_DH"/>
</dbReference>
<dbReference type="Pfam" id="PF00044">
    <property type="entry name" value="Gp_dh_N"/>
    <property type="match status" value="1"/>
</dbReference>
<dbReference type="Proteomes" id="UP001501266">
    <property type="component" value="Unassembled WGS sequence"/>
</dbReference>
<dbReference type="Pfam" id="PF02800">
    <property type="entry name" value="Gp_dh_C"/>
    <property type="match status" value="1"/>
</dbReference>
<dbReference type="EMBL" id="BAAAKK010000001">
    <property type="protein sequence ID" value="GAA1420137.1"/>
    <property type="molecule type" value="Genomic_DNA"/>
</dbReference>
<evidence type="ECO:0000313" key="4">
    <source>
        <dbReference type="EMBL" id="GAA1420137.1"/>
    </source>
</evidence>
<dbReference type="NCBIfam" id="NF006139">
    <property type="entry name" value="PRK08289.1"/>
    <property type="match status" value="1"/>
</dbReference>
<dbReference type="PRINTS" id="PR00078">
    <property type="entry name" value="G3PDHDRGNASE"/>
</dbReference>
<dbReference type="PANTHER" id="PTHR43454">
    <property type="entry name" value="GLYCERALDEHYDE-3-PHOSPHATE DEHYDROGENASE"/>
    <property type="match status" value="1"/>
</dbReference>
<dbReference type="RefSeq" id="WP_343917768.1">
    <property type="nucleotide sequence ID" value="NZ_BAAAKK010000001.1"/>
</dbReference>
<evidence type="ECO:0000256" key="2">
    <source>
        <dbReference type="RuleBase" id="RU000397"/>
    </source>
</evidence>
<gene>
    <name evidence="4" type="ORF">GCM10009640_09120</name>
</gene>
<dbReference type="CDD" id="cd05214">
    <property type="entry name" value="GAPDH_I_N"/>
    <property type="match status" value="1"/>
</dbReference>
<dbReference type="InterPro" id="IPR020830">
    <property type="entry name" value="GlycerAld_3-P_DH_AS"/>
</dbReference>